<keyword evidence="4" id="KW-0747">Spliceosome</keyword>
<keyword evidence="3" id="KW-0507">mRNA processing</keyword>
<dbReference type="PANTHER" id="PTHR11246">
    <property type="entry name" value="PRE-MRNA SPLICING FACTOR"/>
    <property type="match status" value="1"/>
</dbReference>
<dbReference type="InterPro" id="IPR056350">
    <property type="entry name" value="HAT_Syf1_central"/>
</dbReference>
<feature type="domain" description="Pre-mRNA-splicing factor Syf1/CRNKL1-like C-terminal HAT-repeats" evidence="10">
    <location>
        <begin position="342"/>
        <end position="678"/>
    </location>
</feature>
<comment type="caution">
    <text evidence="12">The sequence shown here is derived from an EMBL/GenBank/DDBJ whole genome shotgun (WGS) entry which is preliminary data.</text>
</comment>
<dbReference type="PANTHER" id="PTHR11246:SF5">
    <property type="entry name" value="PRE-MRNA-SPLICING FACTOR SYF1"/>
    <property type="match status" value="1"/>
</dbReference>
<dbReference type="InterPro" id="IPR055430">
    <property type="entry name" value="HAT_Syf1_CNRKL1_C"/>
</dbReference>
<dbReference type="Pfam" id="PF23233">
    <property type="entry name" value="HAT_Syf1_CNRKL1_N"/>
    <property type="match status" value="1"/>
</dbReference>
<keyword evidence="6" id="KW-0508">mRNA splicing</keyword>
<evidence type="ECO:0000256" key="4">
    <source>
        <dbReference type="ARBA" id="ARBA00022728"/>
    </source>
</evidence>
<dbReference type="Pfam" id="PF23231">
    <property type="entry name" value="HAT_Syf1_CNRKL1_C"/>
    <property type="match status" value="1"/>
</dbReference>
<dbReference type="AlphaFoldDB" id="A0AAD7UBD8"/>
<evidence type="ECO:0000256" key="7">
    <source>
        <dbReference type="ARBA" id="ARBA00023242"/>
    </source>
</evidence>
<proteinExistence type="inferred from homology"/>
<evidence type="ECO:0000256" key="1">
    <source>
        <dbReference type="ARBA" id="ARBA00004123"/>
    </source>
</evidence>
<feature type="compositionally biased region" description="Acidic residues" evidence="8">
    <location>
        <begin position="723"/>
        <end position="740"/>
    </location>
</feature>
<dbReference type="InterPro" id="IPR003107">
    <property type="entry name" value="HAT"/>
</dbReference>
<feature type="domain" description="Pre-mRNA-splicing factor Syf1-like N-terminal HAT-repeats" evidence="11">
    <location>
        <begin position="2"/>
        <end position="148"/>
    </location>
</feature>
<dbReference type="Pfam" id="PF23220">
    <property type="entry name" value="HAT_Syf1_M"/>
    <property type="match status" value="1"/>
</dbReference>
<evidence type="ECO:0000259" key="9">
    <source>
        <dbReference type="Pfam" id="PF23220"/>
    </source>
</evidence>
<dbReference type="InterPro" id="IPR055433">
    <property type="entry name" value="HAT_Syf1-like_N"/>
</dbReference>
<dbReference type="GO" id="GO:0000349">
    <property type="term" value="P:generation of catalytic spliceosome for first transesterification step"/>
    <property type="evidence" value="ECO:0007669"/>
    <property type="project" value="TreeGrafter"/>
</dbReference>
<dbReference type="SMART" id="SM00386">
    <property type="entry name" value="HAT"/>
    <property type="match status" value="12"/>
</dbReference>
<evidence type="ECO:0000256" key="3">
    <source>
        <dbReference type="ARBA" id="ARBA00022664"/>
    </source>
</evidence>
<feature type="domain" description="Pre-mRNA-splicing factor SYF1 central HAT repeats" evidence="9">
    <location>
        <begin position="152"/>
        <end position="337"/>
    </location>
</feature>
<organism evidence="12 13">
    <name type="scientific">Chrysophaeum taylorii</name>
    <dbReference type="NCBI Taxonomy" id="2483200"/>
    <lineage>
        <taxon>Eukaryota</taxon>
        <taxon>Sar</taxon>
        <taxon>Stramenopiles</taxon>
        <taxon>Ochrophyta</taxon>
        <taxon>Pelagophyceae</taxon>
        <taxon>Pelagomonadales</taxon>
        <taxon>Pelagomonadaceae</taxon>
        <taxon>Chrysophaeum</taxon>
    </lineage>
</organism>
<reference evidence="12" key="1">
    <citation type="submission" date="2023-01" db="EMBL/GenBank/DDBJ databases">
        <title>Metagenome sequencing of chrysophaentin producing Chrysophaeum taylorii.</title>
        <authorList>
            <person name="Davison J."/>
            <person name="Bewley C."/>
        </authorList>
    </citation>
    <scope>NUCLEOTIDE SEQUENCE</scope>
    <source>
        <strain evidence="12">NIES-1699</strain>
    </source>
</reference>
<protein>
    <submittedName>
        <fullName evidence="12">Uncharacterized protein</fullName>
    </submittedName>
</protein>
<accession>A0AAD7UBD8</accession>
<dbReference type="EMBL" id="JAQMWT010000498">
    <property type="protein sequence ID" value="KAJ8600548.1"/>
    <property type="molecule type" value="Genomic_DNA"/>
</dbReference>
<evidence type="ECO:0000259" key="11">
    <source>
        <dbReference type="Pfam" id="PF23233"/>
    </source>
</evidence>
<gene>
    <name evidence="12" type="ORF">CTAYLR_007934</name>
</gene>
<evidence type="ECO:0000313" key="13">
    <source>
        <dbReference type="Proteomes" id="UP001230188"/>
    </source>
</evidence>
<feature type="region of interest" description="Disordered" evidence="8">
    <location>
        <begin position="649"/>
        <end position="671"/>
    </location>
</feature>
<keyword evidence="7" id="KW-0539">Nucleus</keyword>
<comment type="similarity">
    <text evidence="2">Belongs to the crooked-neck family.</text>
</comment>
<dbReference type="InterPro" id="IPR045075">
    <property type="entry name" value="Syf1-like"/>
</dbReference>
<dbReference type="InterPro" id="IPR011990">
    <property type="entry name" value="TPR-like_helical_dom_sf"/>
</dbReference>
<keyword evidence="5" id="KW-0677">Repeat</keyword>
<evidence type="ECO:0000256" key="2">
    <source>
        <dbReference type="ARBA" id="ARBA00008644"/>
    </source>
</evidence>
<dbReference type="GO" id="GO:0000974">
    <property type="term" value="C:Prp19 complex"/>
    <property type="evidence" value="ECO:0007669"/>
    <property type="project" value="TreeGrafter"/>
</dbReference>
<evidence type="ECO:0000313" key="12">
    <source>
        <dbReference type="EMBL" id="KAJ8600548.1"/>
    </source>
</evidence>
<sequence length="780" mass="89936">MEAEVRKNPYSVRAWLGLVGETKGFGARRVAYERGVRFLPRSFKLWMSYLDEFEDAVRSPVSKRAEILLGTYERALVHLHKMPRIWLQYLGALRRFGFVGKAREAFDACLRALPITQHELAWPEHIEFATQMESQGIIAYRRYVMFDPAQREGFVEYLLKIGRRDDAARELAKCAEDDEARFAKSKHQLWMKLIDIASGDNVDAMIRSGLSRFTDQVGLLWCKLASYHVRNGDFEAARDTYDEAARTVLTVRDFSIVFDAYTKFEESVISATLRLGDDVEFLLARLERLVSDRPLLLSSVVLRQNPLNVAEWHARAALFPDDGAKRLETYAEAVKTVKDPKQSRSLWIAMAREYDDDLENARIVFGRALENKVNVYCAWAEMELEHDQFDAALEVVTRGLPERNSRVWALYLDLEESLGTFATAKAAYERALDLKVATPQTVLHFADFLQDRNYVEDMYKAFEKGLALFDWPHSRDLWLEYLSRAPSTGGNERVRDLYEQALAAFPSKHRKDIYVRYAQFEEQRSIRRALDVYERAATEHATFEAFCLWILKIEKYLGPTKARPVYEKAIKELDDDQNAKRMCLRLVNLELKLGEIDRARAVLAHGSQFAPTDDAYWHRWRDFEVAHGNEDTFRDMLRIKRSVETKHSIAYHGTREEERDDAVAQKRTRDEAPTNIQALEQQAIQQDTSSNNNNNNNNNNKRPRLERQDAPEAVPQARRADPNEIDLDDDDDDDDGDDGGEVQLQKKTVPQAVFGGLQQQQQQLEEGEPVGALARFKKKS</sequence>
<dbReference type="Proteomes" id="UP001230188">
    <property type="component" value="Unassembled WGS sequence"/>
</dbReference>
<dbReference type="Gene3D" id="1.25.40.10">
    <property type="entry name" value="Tetratricopeptide repeat domain"/>
    <property type="match status" value="3"/>
</dbReference>
<dbReference type="GO" id="GO:0071007">
    <property type="term" value="C:U2-type catalytic step 2 spliceosome"/>
    <property type="evidence" value="ECO:0007669"/>
    <property type="project" value="TreeGrafter"/>
</dbReference>
<feature type="region of interest" description="Disordered" evidence="8">
    <location>
        <begin position="760"/>
        <end position="780"/>
    </location>
</feature>
<feature type="region of interest" description="Disordered" evidence="8">
    <location>
        <begin position="684"/>
        <end position="748"/>
    </location>
</feature>
<evidence type="ECO:0000256" key="8">
    <source>
        <dbReference type="SAM" id="MobiDB-lite"/>
    </source>
</evidence>
<name>A0AAD7UBD8_9STRA</name>
<keyword evidence="13" id="KW-1185">Reference proteome</keyword>
<feature type="compositionally biased region" description="Low complexity" evidence="8">
    <location>
        <begin position="691"/>
        <end position="700"/>
    </location>
</feature>
<evidence type="ECO:0000256" key="6">
    <source>
        <dbReference type="ARBA" id="ARBA00023187"/>
    </source>
</evidence>
<evidence type="ECO:0000256" key="5">
    <source>
        <dbReference type="ARBA" id="ARBA00022737"/>
    </source>
</evidence>
<evidence type="ECO:0000259" key="10">
    <source>
        <dbReference type="Pfam" id="PF23231"/>
    </source>
</evidence>
<comment type="subcellular location">
    <subcellularLocation>
        <location evidence="1">Nucleus</location>
    </subcellularLocation>
</comment>
<dbReference type="GO" id="GO:0071014">
    <property type="term" value="C:post-mRNA release spliceosomal complex"/>
    <property type="evidence" value="ECO:0007669"/>
    <property type="project" value="TreeGrafter"/>
</dbReference>
<dbReference type="SUPFAM" id="SSF48452">
    <property type="entry name" value="TPR-like"/>
    <property type="match status" value="3"/>
</dbReference>